<evidence type="ECO:0000313" key="1">
    <source>
        <dbReference type="EMBL" id="RFP77670.1"/>
    </source>
</evidence>
<gene>
    <name evidence="1" type="ORF">DY262_15830</name>
</gene>
<dbReference type="AlphaFoldDB" id="A0A372EGT7"/>
<organism evidence="1 2">
    <name type="scientific">Hydrogenophaga borbori</name>
    <dbReference type="NCBI Taxonomy" id="2294117"/>
    <lineage>
        <taxon>Bacteria</taxon>
        <taxon>Pseudomonadati</taxon>
        <taxon>Pseudomonadota</taxon>
        <taxon>Betaproteobacteria</taxon>
        <taxon>Burkholderiales</taxon>
        <taxon>Comamonadaceae</taxon>
        <taxon>Hydrogenophaga</taxon>
    </lineage>
</organism>
<comment type="caution">
    <text evidence="1">The sequence shown here is derived from an EMBL/GenBank/DDBJ whole genome shotgun (WGS) entry which is preliminary data.</text>
</comment>
<accession>A0A372EGT7</accession>
<evidence type="ECO:0000313" key="2">
    <source>
        <dbReference type="Proteomes" id="UP000261931"/>
    </source>
</evidence>
<proteinExistence type="predicted"/>
<keyword evidence="2" id="KW-1185">Reference proteome</keyword>
<dbReference type="Proteomes" id="UP000261931">
    <property type="component" value="Unassembled WGS sequence"/>
</dbReference>
<reference evidence="1 2" key="1">
    <citation type="submission" date="2018-08" db="EMBL/GenBank/DDBJ databases">
        <title>Hydrogenophaga sp. LA-38 isolated from sludge.</title>
        <authorList>
            <person name="Im W.-T."/>
        </authorList>
    </citation>
    <scope>NUCLEOTIDE SEQUENCE [LARGE SCALE GENOMIC DNA]</scope>
    <source>
        <strain evidence="1 2">LA-38</strain>
    </source>
</reference>
<name>A0A372EGT7_9BURK</name>
<dbReference type="RefSeq" id="WP_116960067.1">
    <property type="nucleotide sequence ID" value="NZ_QVLS01000010.1"/>
</dbReference>
<dbReference type="EMBL" id="QVLS01000010">
    <property type="protein sequence ID" value="RFP77670.1"/>
    <property type="molecule type" value="Genomic_DNA"/>
</dbReference>
<sequence>MPRAAPSRTLRTAAGAGLLLLGLAEMAAAHAWSLSVSSGSRRLFLHVGNGSVSNANGNFNGATGTNGAINLVQVTVPAAQLGNGTDLAMTSNSTQSTSLYGDGNNTCPTPSSQVMVGAGYRRNGGSASATLGVTSPANLTSAAGDTIPFTEISWTVSAPGSGVPNVIPAGTFSGATQTLATVPGNTYIENCHTFSYANNAVRAAGTYNGRVTYTLSAP</sequence>
<protein>
    <submittedName>
        <fullName evidence="1">Uncharacterized protein</fullName>
    </submittedName>
</protein>